<dbReference type="PANTHER" id="PTHR41521:SF4">
    <property type="entry name" value="BLR0684 PROTEIN"/>
    <property type="match status" value="1"/>
</dbReference>
<feature type="domain" description="DUF1330" evidence="1">
    <location>
        <begin position="2"/>
        <end position="94"/>
    </location>
</feature>
<dbReference type="OrthoDB" id="9806380at2"/>
<evidence type="ECO:0000313" key="3">
    <source>
        <dbReference type="Proteomes" id="UP000050863"/>
    </source>
</evidence>
<proteinExistence type="predicted"/>
<dbReference type="Gene3D" id="3.30.70.100">
    <property type="match status" value="1"/>
</dbReference>
<accession>A0A0R3LIK4</accession>
<dbReference type="InterPro" id="IPR011008">
    <property type="entry name" value="Dimeric_a/b-barrel"/>
</dbReference>
<evidence type="ECO:0000313" key="2">
    <source>
        <dbReference type="EMBL" id="KRR07585.1"/>
    </source>
</evidence>
<dbReference type="PANTHER" id="PTHR41521">
    <property type="match status" value="1"/>
</dbReference>
<dbReference type="Pfam" id="PF07045">
    <property type="entry name" value="DUF1330"/>
    <property type="match status" value="1"/>
</dbReference>
<dbReference type="EMBL" id="LLXZ01000101">
    <property type="protein sequence ID" value="KRR07585.1"/>
    <property type="molecule type" value="Genomic_DNA"/>
</dbReference>
<gene>
    <name evidence="2" type="ORF">CQ12_27520</name>
</gene>
<sequence length="96" mass="10976">MKAYLVLDLSVNDFGGFRKYIAEIPAFIAKHSEKYIVQGVQPTTIEGDWKPERMVIIEFPERTKAEEFLGDPEIQDLFEVRHNTTTSKLVLVDGCT</sequence>
<dbReference type="STRING" id="280332.CQ12_27520"/>
<keyword evidence="3" id="KW-1185">Reference proteome</keyword>
<name>A0A0R3LIK4_9BRAD</name>
<evidence type="ECO:0000259" key="1">
    <source>
        <dbReference type="Pfam" id="PF07045"/>
    </source>
</evidence>
<comment type="caution">
    <text evidence="2">The sequence shown here is derived from an EMBL/GenBank/DDBJ whole genome shotgun (WGS) entry which is preliminary data.</text>
</comment>
<dbReference type="InterPro" id="IPR010753">
    <property type="entry name" value="DUF1330"/>
</dbReference>
<dbReference type="AlphaFoldDB" id="A0A0R3LIK4"/>
<dbReference type="Proteomes" id="UP000050863">
    <property type="component" value="Unassembled WGS sequence"/>
</dbReference>
<organism evidence="2 3">
    <name type="scientific">Bradyrhizobium jicamae</name>
    <dbReference type="NCBI Taxonomy" id="280332"/>
    <lineage>
        <taxon>Bacteria</taxon>
        <taxon>Pseudomonadati</taxon>
        <taxon>Pseudomonadota</taxon>
        <taxon>Alphaproteobacteria</taxon>
        <taxon>Hyphomicrobiales</taxon>
        <taxon>Nitrobacteraceae</taxon>
        <taxon>Bradyrhizobium</taxon>
    </lineage>
</organism>
<dbReference type="SUPFAM" id="SSF54909">
    <property type="entry name" value="Dimeric alpha+beta barrel"/>
    <property type="match status" value="1"/>
</dbReference>
<reference evidence="2 3" key="1">
    <citation type="submission" date="2014-03" db="EMBL/GenBank/DDBJ databases">
        <title>Bradyrhizobium valentinum sp. nov., isolated from effective nodules of Lupinus mariae-josephae, a lupine endemic of basic-lime soils in Eastern Spain.</title>
        <authorList>
            <person name="Duran D."/>
            <person name="Rey L."/>
            <person name="Navarro A."/>
            <person name="Busquets A."/>
            <person name="Imperial J."/>
            <person name="Ruiz-Argueso T."/>
        </authorList>
    </citation>
    <scope>NUCLEOTIDE SEQUENCE [LARGE SCALE GENOMIC DNA]</scope>
    <source>
        <strain evidence="2 3">PAC68</strain>
    </source>
</reference>
<dbReference type="RefSeq" id="WP_057836181.1">
    <property type="nucleotide sequence ID" value="NZ_LLXZ01000101.1"/>
</dbReference>
<protein>
    <recommendedName>
        <fullName evidence="1">DUF1330 domain-containing protein</fullName>
    </recommendedName>
</protein>